<keyword evidence="2" id="KW-0472">Membrane</keyword>
<dbReference type="SUPFAM" id="SSF81901">
    <property type="entry name" value="HCP-like"/>
    <property type="match status" value="1"/>
</dbReference>
<dbReference type="Gene3D" id="1.25.40.10">
    <property type="entry name" value="Tetratricopeptide repeat domain"/>
    <property type="match status" value="1"/>
</dbReference>
<name>A0A7R8VFL4_TIMDO</name>
<dbReference type="PANTHER" id="PTHR45011:SF1">
    <property type="entry name" value="DAP3-BINDING CELL DEATH ENHANCER 1"/>
    <property type="match status" value="1"/>
</dbReference>
<dbReference type="EMBL" id="OA565535">
    <property type="protein sequence ID" value="CAD7197219.1"/>
    <property type="molecule type" value="Genomic_DNA"/>
</dbReference>
<feature type="region of interest" description="Disordered" evidence="1">
    <location>
        <begin position="82"/>
        <end position="121"/>
    </location>
</feature>
<evidence type="ECO:0000256" key="1">
    <source>
        <dbReference type="SAM" id="MobiDB-lite"/>
    </source>
</evidence>
<reference evidence="3" key="1">
    <citation type="submission" date="2020-11" db="EMBL/GenBank/DDBJ databases">
        <authorList>
            <person name="Tran Van P."/>
        </authorList>
    </citation>
    <scope>NUCLEOTIDE SEQUENCE</scope>
</reference>
<dbReference type="PANTHER" id="PTHR45011">
    <property type="entry name" value="DAP3-BINDING CELL DEATH ENHANCER 1"/>
    <property type="match status" value="1"/>
</dbReference>
<gene>
    <name evidence="3" type="ORF">TDIB3V08_LOCUS3531</name>
</gene>
<dbReference type="Pfam" id="PF08238">
    <property type="entry name" value="Sel1"/>
    <property type="match status" value="2"/>
</dbReference>
<dbReference type="SMART" id="SM00671">
    <property type="entry name" value="SEL1"/>
    <property type="match status" value="2"/>
</dbReference>
<dbReference type="InterPro" id="IPR011990">
    <property type="entry name" value="TPR-like_helical_dom_sf"/>
</dbReference>
<protein>
    <submittedName>
        <fullName evidence="3">Uncharacterized protein</fullName>
    </submittedName>
</protein>
<dbReference type="AlphaFoldDB" id="A0A7R8VFL4"/>
<sequence>MKRLAIPSIVMRTVGLLWLGISLIYGLGVVIVFRIAAETLRGHRLNILELGRSAAGEKNTKKDHGVRGDGFTALASTVLNQPSGSTSWTPGQLNQGTTPSTSPSTQFESPTQEKRTSSPQERISLRNKPLYLLNEMRQHINEVSASRDSKKVYPVLDQANNKFCGSSCGEHDHEKKNQERLRRDHHICHATWLEALGWSSALVLGWYLTQPLCWRRFFQNRPRSETQHGPTHNERVCPLNQLVKFAFNQPLHWVLPPLNSTATLRQYHQHEREEETRRDCEECASFETPTVEEALDKAADDFEHVHNTLVGKLENRKGVELMQAGHYKEAVKLFRRASDYYSAPGAFNLGLSYEKGQGTLQSWKRAAKWYQIASDRGHAEAMYNLGVMYVHGRGGLPMDYDKAKNLFESAAKLGQPDALHALDMAKHTPVTDDQDSQINRELLFKRHNDVEELYEALGINKSDQDRVLSNPIEVQSQNTLEIVQAKVLRATDVILQAVGIVNLQSQKKLEENIISNHSEELNDFEMFAAEQQELHDNYNVRNDLIKNVSYLEEDMFKFVPVPITV</sequence>
<organism evidence="3">
    <name type="scientific">Timema douglasi</name>
    <name type="common">Walking stick</name>
    <dbReference type="NCBI Taxonomy" id="61478"/>
    <lineage>
        <taxon>Eukaryota</taxon>
        <taxon>Metazoa</taxon>
        <taxon>Ecdysozoa</taxon>
        <taxon>Arthropoda</taxon>
        <taxon>Hexapoda</taxon>
        <taxon>Insecta</taxon>
        <taxon>Pterygota</taxon>
        <taxon>Neoptera</taxon>
        <taxon>Polyneoptera</taxon>
        <taxon>Phasmatodea</taxon>
        <taxon>Timematodea</taxon>
        <taxon>Timematoidea</taxon>
        <taxon>Timematidae</taxon>
        <taxon>Timema</taxon>
    </lineage>
</organism>
<accession>A0A7R8VFL4</accession>
<keyword evidence="2" id="KW-0812">Transmembrane</keyword>
<proteinExistence type="predicted"/>
<feature type="transmembrane region" description="Helical" evidence="2">
    <location>
        <begin position="16"/>
        <end position="37"/>
    </location>
</feature>
<feature type="compositionally biased region" description="Low complexity" evidence="1">
    <location>
        <begin position="95"/>
        <end position="110"/>
    </location>
</feature>
<feature type="compositionally biased region" description="Polar residues" evidence="1">
    <location>
        <begin position="82"/>
        <end position="94"/>
    </location>
</feature>
<evidence type="ECO:0000256" key="2">
    <source>
        <dbReference type="SAM" id="Phobius"/>
    </source>
</evidence>
<evidence type="ECO:0000313" key="3">
    <source>
        <dbReference type="EMBL" id="CAD7197219.1"/>
    </source>
</evidence>
<dbReference type="InterPro" id="IPR006597">
    <property type="entry name" value="Sel1-like"/>
</dbReference>
<dbReference type="InterPro" id="IPR052748">
    <property type="entry name" value="ISR_Activator"/>
</dbReference>
<keyword evidence="2" id="KW-1133">Transmembrane helix</keyword>